<accession>A0A6A4X2K6</accession>
<protein>
    <recommendedName>
        <fullName evidence="4">C-type lectin domain-containing protein</fullName>
    </recommendedName>
</protein>
<evidence type="ECO:0000256" key="1">
    <source>
        <dbReference type="SAM" id="SignalP"/>
    </source>
</evidence>
<organism evidence="2 3">
    <name type="scientific">Amphibalanus amphitrite</name>
    <name type="common">Striped barnacle</name>
    <name type="synonym">Balanus amphitrite</name>
    <dbReference type="NCBI Taxonomy" id="1232801"/>
    <lineage>
        <taxon>Eukaryota</taxon>
        <taxon>Metazoa</taxon>
        <taxon>Ecdysozoa</taxon>
        <taxon>Arthropoda</taxon>
        <taxon>Crustacea</taxon>
        <taxon>Multicrustacea</taxon>
        <taxon>Cirripedia</taxon>
        <taxon>Thoracica</taxon>
        <taxon>Thoracicalcarea</taxon>
        <taxon>Balanomorpha</taxon>
        <taxon>Balanoidea</taxon>
        <taxon>Balanidae</taxon>
        <taxon>Amphibalaninae</taxon>
        <taxon>Amphibalanus</taxon>
    </lineage>
</organism>
<evidence type="ECO:0000313" key="2">
    <source>
        <dbReference type="EMBL" id="KAF0313515.1"/>
    </source>
</evidence>
<proteinExistence type="predicted"/>
<dbReference type="AlphaFoldDB" id="A0A6A4X2K6"/>
<dbReference type="Proteomes" id="UP000440578">
    <property type="component" value="Unassembled WGS sequence"/>
</dbReference>
<comment type="caution">
    <text evidence="2">The sequence shown here is derived from an EMBL/GenBank/DDBJ whole genome shotgun (WGS) entry which is preliminary data.</text>
</comment>
<evidence type="ECO:0000313" key="3">
    <source>
        <dbReference type="Proteomes" id="UP000440578"/>
    </source>
</evidence>
<gene>
    <name evidence="2" type="ORF">FJT64_015951</name>
</gene>
<keyword evidence="3" id="KW-1185">Reference proteome</keyword>
<sequence>MMTWTLRLTLVAAAVTTITATCPSYEWKQFRDKCYWNLWYMDDPDYRGGNCALINYYVEGMWAGLGCSDFYYQFMCQQTRLRGDVITVSSDVTTITMTLTLRLTLMAAAVTVITATCPSSEWKQFRDKCYWSLWYMDDPDYRGGNCALINYYVEGMWGGLGCSDFYYHFMCQEPRLRSDVITVSSDVTAIMMTLTLRLTLVAAAVSVTAAMCPYDWKQFRNKWYWISDYKIRDELESLQRIPQDTSEANEGQQNIHPTIVKGEPDEEDAVFVEAQEVVG</sequence>
<feature type="signal peptide" evidence="1">
    <location>
        <begin position="1"/>
        <end position="20"/>
    </location>
</feature>
<dbReference type="EMBL" id="VIIS01000086">
    <property type="protein sequence ID" value="KAF0313515.1"/>
    <property type="molecule type" value="Genomic_DNA"/>
</dbReference>
<keyword evidence="1" id="KW-0732">Signal</keyword>
<reference evidence="2 3" key="1">
    <citation type="submission" date="2019-07" db="EMBL/GenBank/DDBJ databases">
        <title>Draft genome assembly of a fouling barnacle, Amphibalanus amphitrite (Darwin, 1854): The first reference genome for Thecostraca.</title>
        <authorList>
            <person name="Kim W."/>
        </authorList>
    </citation>
    <scope>NUCLEOTIDE SEQUENCE [LARGE SCALE GENOMIC DNA]</scope>
    <source>
        <strain evidence="2">SNU_AA5</strain>
        <tissue evidence="2">Soma without cirri and trophi</tissue>
    </source>
</reference>
<name>A0A6A4X2K6_AMPAM</name>
<feature type="chain" id="PRO_5025689704" description="C-type lectin domain-containing protein" evidence="1">
    <location>
        <begin position="21"/>
        <end position="279"/>
    </location>
</feature>
<evidence type="ECO:0008006" key="4">
    <source>
        <dbReference type="Google" id="ProtNLM"/>
    </source>
</evidence>